<keyword evidence="2" id="KW-1185">Reference proteome</keyword>
<dbReference type="Proteomes" id="UP000051166">
    <property type="component" value="Unassembled WGS sequence"/>
</dbReference>
<dbReference type="STRING" id="1423801.FD50_GL001387"/>
<dbReference type="OrthoDB" id="1188001at2"/>
<evidence type="ECO:0008006" key="3">
    <source>
        <dbReference type="Google" id="ProtNLM"/>
    </source>
</evidence>
<dbReference type="EMBL" id="AZFQ01000052">
    <property type="protein sequence ID" value="KRL97407.1"/>
    <property type="molecule type" value="Genomic_DNA"/>
</dbReference>
<dbReference type="InterPro" id="IPR026893">
    <property type="entry name" value="Tyr/Ser_Pase_IphP-type"/>
</dbReference>
<dbReference type="PROSITE" id="PS00383">
    <property type="entry name" value="TYR_PHOSPHATASE_1"/>
    <property type="match status" value="1"/>
</dbReference>
<evidence type="ECO:0000313" key="2">
    <source>
        <dbReference type="Proteomes" id="UP000051166"/>
    </source>
</evidence>
<accession>A0A0R1UW02</accession>
<dbReference type="AlphaFoldDB" id="A0A0R1UW02"/>
<dbReference type="Gene3D" id="3.90.190.10">
    <property type="entry name" value="Protein tyrosine phosphatase superfamily"/>
    <property type="match status" value="1"/>
</dbReference>
<dbReference type="GO" id="GO:0004721">
    <property type="term" value="F:phosphoprotein phosphatase activity"/>
    <property type="evidence" value="ECO:0007669"/>
    <property type="project" value="InterPro"/>
</dbReference>
<dbReference type="PATRIC" id="fig|1423801.4.peg.1419"/>
<name>A0A0R1UW02_9LACO</name>
<dbReference type="Pfam" id="PF13350">
    <property type="entry name" value="Y_phosphatase3"/>
    <property type="match status" value="1"/>
</dbReference>
<gene>
    <name evidence="1" type="ORF">FD50_GL001387</name>
</gene>
<reference evidence="1 2" key="1">
    <citation type="journal article" date="2015" name="Genome Announc.">
        <title>Expanding the biotechnology potential of lactobacilli through comparative genomics of 213 strains and associated genera.</title>
        <authorList>
            <person name="Sun Z."/>
            <person name="Harris H.M."/>
            <person name="McCann A."/>
            <person name="Guo C."/>
            <person name="Argimon S."/>
            <person name="Zhang W."/>
            <person name="Yang X."/>
            <person name="Jeffery I.B."/>
            <person name="Cooney J.C."/>
            <person name="Kagawa T.F."/>
            <person name="Liu W."/>
            <person name="Song Y."/>
            <person name="Salvetti E."/>
            <person name="Wrobel A."/>
            <person name="Rasinkangas P."/>
            <person name="Parkhill J."/>
            <person name="Rea M.C."/>
            <person name="O'Sullivan O."/>
            <person name="Ritari J."/>
            <person name="Douillard F.P."/>
            <person name="Paul Ross R."/>
            <person name="Yang R."/>
            <person name="Briner A.E."/>
            <person name="Felis G.E."/>
            <person name="de Vos W.M."/>
            <person name="Barrangou R."/>
            <person name="Klaenhammer T.R."/>
            <person name="Caufield P.W."/>
            <person name="Cui Y."/>
            <person name="Zhang H."/>
            <person name="O'Toole P.W."/>
        </authorList>
    </citation>
    <scope>NUCLEOTIDE SEQUENCE [LARGE SCALE GENOMIC DNA]</scope>
    <source>
        <strain evidence="1 2">DSM 16230</strain>
    </source>
</reference>
<sequence length="259" mass="29471">MKKERILSVPGSINLRELGGYPTKDGQVIRWKKLLRSGDMSRLTIRATWQLARYGLAYDIDLRSPFEHEMAPDQIPKSTSYLSYPVYPLGDGEHSDLPIEGHETDQKEDFLHPYEMMVMNKHAQLAFRMLFATLLQNEQPDKSVLFHCAAGKDRTGVAGFLVLSALGVDYTLIKRDYLLTNLVYETSDQHELRKKLQNDNLAAFINDLNSSFNVQGASLDAARQVIIKNYGSIQEYLVKAMQLSAADLADLRRLYLQKN</sequence>
<proteinExistence type="predicted"/>
<dbReference type="RefSeq" id="WP_056961203.1">
    <property type="nucleotide sequence ID" value="NZ_AZFQ01000052.1"/>
</dbReference>
<comment type="caution">
    <text evidence="1">The sequence shown here is derived from an EMBL/GenBank/DDBJ whole genome shotgun (WGS) entry which is preliminary data.</text>
</comment>
<dbReference type="GeneID" id="98308687"/>
<protein>
    <recommendedName>
        <fullName evidence="3">Protein tyrosine phosphatase</fullName>
    </recommendedName>
</protein>
<dbReference type="SUPFAM" id="SSF52799">
    <property type="entry name" value="(Phosphotyrosine protein) phosphatases II"/>
    <property type="match status" value="1"/>
</dbReference>
<dbReference type="InterPro" id="IPR029021">
    <property type="entry name" value="Prot-tyrosine_phosphatase-like"/>
</dbReference>
<dbReference type="InterPro" id="IPR016130">
    <property type="entry name" value="Tyr_Pase_AS"/>
</dbReference>
<evidence type="ECO:0000313" key="1">
    <source>
        <dbReference type="EMBL" id="KRL97407.1"/>
    </source>
</evidence>
<organism evidence="1 2">
    <name type="scientific">Liquorilactobacillus satsumensis DSM 16230 = JCM 12392</name>
    <dbReference type="NCBI Taxonomy" id="1423801"/>
    <lineage>
        <taxon>Bacteria</taxon>
        <taxon>Bacillati</taxon>
        <taxon>Bacillota</taxon>
        <taxon>Bacilli</taxon>
        <taxon>Lactobacillales</taxon>
        <taxon>Lactobacillaceae</taxon>
        <taxon>Liquorilactobacillus</taxon>
    </lineage>
</organism>